<protein>
    <recommendedName>
        <fullName evidence="6">SUN domain-containing protein</fullName>
    </recommendedName>
</protein>
<proteinExistence type="predicted"/>
<dbReference type="PANTHER" id="PTHR12911:SF8">
    <property type="entry name" value="KLAROID PROTEIN-RELATED"/>
    <property type="match status" value="1"/>
</dbReference>
<dbReference type="OrthoDB" id="342281at2759"/>
<evidence type="ECO:0000313" key="7">
    <source>
        <dbReference type="EMBL" id="EPT00002.1"/>
    </source>
</evidence>
<evidence type="ECO:0000256" key="5">
    <source>
        <dbReference type="SAM" id="MobiDB-lite"/>
    </source>
</evidence>
<dbReference type="InterPro" id="IPR012919">
    <property type="entry name" value="SUN_dom"/>
</dbReference>
<feature type="compositionally biased region" description="Basic and acidic residues" evidence="5">
    <location>
        <begin position="106"/>
        <end position="120"/>
    </location>
</feature>
<dbReference type="STRING" id="743788.S8E4F0"/>
<evidence type="ECO:0000256" key="3">
    <source>
        <dbReference type="ARBA" id="ARBA00022989"/>
    </source>
</evidence>
<keyword evidence="3" id="KW-1133">Transmembrane helix</keyword>
<evidence type="ECO:0000259" key="6">
    <source>
        <dbReference type="PROSITE" id="PS51469"/>
    </source>
</evidence>
<evidence type="ECO:0000256" key="4">
    <source>
        <dbReference type="ARBA" id="ARBA00023136"/>
    </source>
</evidence>
<evidence type="ECO:0000313" key="8">
    <source>
        <dbReference type="Proteomes" id="UP000015241"/>
    </source>
</evidence>
<keyword evidence="8" id="KW-1185">Reference proteome</keyword>
<keyword evidence="4" id="KW-0472">Membrane</keyword>
<feature type="region of interest" description="Disordered" evidence="5">
    <location>
        <begin position="104"/>
        <end position="131"/>
    </location>
</feature>
<feature type="non-terminal residue" evidence="7">
    <location>
        <position position="1"/>
    </location>
</feature>
<reference evidence="7 8" key="1">
    <citation type="journal article" date="2012" name="Science">
        <title>The Paleozoic origin of enzymatic lignin decomposition reconstructed from 31 fungal genomes.</title>
        <authorList>
            <person name="Floudas D."/>
            <person name="Binder M."/>
            <person name="Riley R."/>
            <person name="Barry K."/>
            <person name="Blanchette R.A."/>
            <person name="Henrissat B."/>
            <person name="Martinez A.T."/>
            <person name="Otillar R."/>
            <person name="Spatafora J.W."/>
            <person name="Yadav J.S."/>
            <person name="Aerts A."/>
            <person name="Benoit I."/>
            <person name="Boyd A."/>
            <person name="Carlson A."/>
            <person name="Copeland A."/>
            <person name="Coutinho P.M."/>
            <person name="de Vries R.P."/>
            <person name="Ferreira P."/>
            <person name="Findley K."/>
            <person name="Foster B."/>
            <person name="Gaskell J."/>
            <person name="Glotzer D."/>
            <person name="Gorecki P."/>
            <person name="Heitman J."/>
            <person name="Hesse C."/>
            <person name="Hori C."/>
            <person name="Igarashi K."/>
            <person name="Jurgens J.A."/>
            <person name="Kallen N."/>
            <person name="Kersten P."/>
            <person name="Kohler A."/>
            <person name="Kuees U."/>
            <person name="Kumar T.K.A."/>
            <person name="Kuo A."/>
            <person name="LaButti K."/>
            <person name="Larrondo L.F."/>
            <person name="Lindquist E."/>
            <person name="Ling A."/>
            <person name="Lombard V."/>
            <person name="Lucas S."/>
            <person name="Lundell T."/>
            <person name="Martin R."/>
            <person name="McLaughlin D.J."/>
            <person name="Morgenstern I."/>
            <person name="Morin E."/>
            <person name="Murat C."/>
            <person name="Nagy L.G."/>
            <person name="Nolan M."/>
            <person name="Ohm R.A."/>
            <person name="Patyshakuliyeva A."/>
            <person name="Rokas A."/>
            <person name="Ruiz-Duenas F.J."/>
            <person name="Sabat G."/>
            <person name="Salamov A."/>
            <person name="Samejima M."/>
            <person name="Schmutz J."/>
            <person name="Slot J.C."/>
            <person name="St John F."/>
            <person name="Stenlid J."/>
            <person name="Sun H."/>
            <person name="Sun S."/>
            <person name="Syed K."/>
            <person name="Tsang A."/>
            <person name="Wiebenga A."/>
            <person name="Young D."/>
            <person name="Pisabarro A."/>
            <person name="Eastwood D.C."/>
            <person name="Martin F."/>
            <person name="Cullen D."/>
            <person name="Grigoriev I.V."/>
            <person name="Hibbett D.S."/>
        </authorList>
    </citation>
    <scope>NUCLEOTIDE SEQUENCE</scope>
    <source>
        <strain evidence="8">FP-58527</strain>
    </source>
</reference>
<dbReference type="Proteomes" id="UP000015241">
    <property type="component" value="Unassembled WGS sequence"/>
</dbReference>
<dbReference type="eggNOG" id="KOG2687">
    <property type="taxonomic scope" value="Eukaryota"/>
</dbReference>
<evidence type="ECO:0000256" key="2">
    <source>
        <dbReference type="ARBA" id="ARBA00022692"/>
    </source>
</evidence>
<name>S8E4F0_FOMSC</name>
<dbReference type="InterPro" id="IPR045119">
    <property type="entry name" value="SUN1-5"/>
</dbReference>
<feature type="domain" description="SUN" evidence="6">
    <location>
        <begin position="8"/>
        <end position="194"/>
    </location>
</feature>
<comment type="subcellular location">
    <subcellularLocation>
        <location evidence="1">Membrane</location>
    </subcellularLocation>
</comment>
<dbReference type="Pfam" id="PF07738">
    <property type="entry name" value="Sad1_UNC"/>
    <property type="match status" value="1"/>
</dbReference>
<gene>
    <name evidence="7" type="ORF">FOMPIDRAFT_1123344</name>
</gene>
<dbReference type="InParanoid" id="S8E4F0"/>
<dbReference type="EMBL" id="KE504152">
    <property type="protein sequence ID" value="EPT00002.1"/>
    <property type="molecule type" value="Genomic_DNA"/>
</dbReference>
<evidence type="ECO:0000256" key="1">
    <source>
        <dbReference type="ARBA" id="ARBA00004370"/>
    </source>
</evidence>
<organism evidence="7 8">
    <name type="scientific">Fomitopsis schrenkii</name>
    <name type="common">Brown rot fungus</name>
    <dbReference type="NCBI Taxonomy" id="2126942"/>
    <lineage>
        <taxon>Eukaryota</taxon>
        <taxon>Fungi</taxon>
        <taxon>Dikarya</taxon>
        <taxon>Basidiomycota</taxon>
        <taxon>Agaricomycotina</taxon>
        <taxon>Agaricomycetes</taxon>
        <taxon>Polyporales</taxon>
        <taxon>Fomitopsis</taxon>
    </lineage>
</organism>
<dbReference type="AlphaFoldDB" id="S8E4F0"/>
<dbReference type="HOGENOM" id="CLU_043737_4_0_1"/>
<dbReference type="PROSITE" id="PS51469">
    <property type="entry name" value="SUN"/>
    <property type="match status" value="1"/>
</dbReference>
<accession>S8E4F0</accession>
<dbReference type="GO" id="GO:0034993">
    <property type="term" value="C:meiotic nuclear membrane microtubule tethering complex"/>
    <property type="evidence" value="ECO:0007669"/>
    <property type="project" value="TreeGrafter"/>
</dbReference>
<sequence>NFASLASGASTVDSLTSPTYMPPLHPVVSWLKRRSGQKIPVPHPPSAVLDQGNEGCWPISGPSGRLGIDLPAAIHIFNFSIGHTPRNLTVDVRSAPRTISLWGLHDAPDADKGKKMEPRPAKLSQGGPQRYSSAVTTHLGRFTYDAISPSHIQTFHVDQGPHALRFQRIVLEVEDNWGFEASTCLCELRVHGEL</sequence>
<dbReference type="GO" id="GO:0043495">
    <property type="term" value="F:protein-membrane adaptor activity"/>
    <property type="evidence" value="ECO:0007669"/>
    <property type="project" value="TreeGrafter"/>
</dbReference>
<dbReference type="PANTHER" id="PTHR12911">
    <property type="entry name" value="SAD1/UNC-84-LIKE PROTEIN-RELATED"/>
    <property type="match status" value="1"/>
</dbReference>
<keyword evidence="2" id="KW-0812">Transmembrane</keyword>
<dbReference type="Gene3D" id="2.60.120.260">
    <property type="entry name" value="Galactose-binding domain-like"/>
    <property type="match status" value="1"/>
</dbReference>